<dbReference type="AlphaFoldDB" id="A0A9J5Y7J0"/>
<dbReference type="EMBL" id="JACXVP010000007">
    <property type="protein sequence ID" value="KAG5595871.1"/>
    <property type="molecule type" value="Genomic_DNA"/>
</dbReference>
<dbReference type="Proteomes" id="UP000824120">
    <property type="component" value="Chromosome 7"/>
</dbReference>
<evidence type="ECO:0000313" key="3">
    <source>
        <dbReference type="Proteomes" id="UP000824120"/>
    </source>
</evidence>
<gene>
    <name evidence="2" type="ORF">H5410_037103</name>
</gene>
<organism evidence="2 3">
    <name type="scientific">Solanum commersonii</name>
    <name type="common">Commerson's wild potato</name>
    <name type="synonym">Commerson's nightshade</name>
    <dbReference type="NCBI Taxonomy" id="4109"/>
    <lineage>
        <taxon>Eukaryota</taxon>
        <taxon>Viridiplantae</taxon>
        <taxon>Streptophyta</taxon>
        <taxon>Embryophyta</taxon>
        <taxon>Tracheophyta</taxon>
        <taxon>Spermatophyta</taxon>
        <taxon>Magnoliopsida</taxon>
        <taxon>eudicotyledons</taxon>
        <taxon>Gunneridae</taxon>
        <taxon>Pentapetalae</taxon>
        <taxon>asterids</taxon>
        <taxon>lamiids</taxon>
        <taxon>Solanales</taxon>
        <taxon>Solanaceae</taxon>
        <taxon>Solanoideae</taxon>
        <taxon>Solaneae</taxon>
        <taxon>Solanum</taxon>
    </lineage>
</organism>
<name>A0A9J5Y7J0_SOLCO</name>
<dbReference type="OrthoDB" id="1304922at2759"/>
<evidence type="ECO:0000313" key="2">
    <source>
        <dbReference type="EMBL" id="KAG5595871.1"/>
    </source>
</evidence>
<feature type="region of interest" description="Disordered" evidence="1">
    <location>
        <begin position="33"/>
        <end position="61"/>
    </location>
</feature>
<protein>
    <submittedName>
        <fullName evidence="2">Uncharacterized protein</fullName>
    </submittedName>
</protein>
<evidence type="ECO:0000256" key="1">
    <source>
        <dbReference type="SAM" id="MobiDB-lite"/>
    </source>
</evidence>
<reference evidence="2 3" key="1">
    <citation type="submission" date="2020-09" db="EMBL/GenBank/DDBJ databases">
        <title>De no assembly of potato wild relative species, Solanum commersonii.</title>
        <authorList>
            <person name="Cho K."/>
        </authorList>
    </citation>
    <scope>NUCLEOTIDE SEQUENCE [LARGE SCALE GENOMIC DNA]</scope>
    <source>
        <strain evidence="2">LZ3.2</strain>
        <tissue evidence="2">Leaf</tissue>
    </source>
</reference>
<proteinExistence type="predicted"/>
<sequence length="61" mass="6443">MSLGFSVTGQCGIRVHSQPILWFQASSAPLSGRIAPKGGTSGSDEGSNNLYVMSSRQDQEN</sequence>
<feature type="compositionally biased region" description="Polar residues" evidence="1">
    <location>
        <begin position="42"/>
        <end position="61"/>
    </location>
</feature>
<keyword evidence="3" id="KW-1185">Reference proteome</keyword>
<comment type="caution">
    <text evidence="2">The sequence shown here is derived from an EMBL/GenBank/DDBJ whole genome shotgun (WGS) entry which is preliminary data.</text>
</comment>
<accession>A0A9J5Y7J0</accession>